<proteinExistence type="predicted"/>
<protein>
    <submittedName>
        <fullName evidence="2">Uncharacterized protein DUF4345</fullName>
    </submittedName>
</protein>
<keyword evidence="1" id="KW-0812">Transmembrane</keyword>
<gene>
    <name evidence="2" type="ORF">JM93_01102</name>
</gene>
<evidence type="ECO:0000313" key="3">
    <source>
        <dbReference type="Proteomes" id="UP000320593"/>
    </source>
</evidence>
<organism evidence="2 3">
    <name type="scientific">Roseibium hamelinense</name>
    <dbReference type="NCBI Taxonomy" id="150831"/>
    <lineage>
        <taxon>Bacteria</taxon>
        <taxon>Pseudomonadati</taxon>
        <taxon>Pseudomonadota</taxon>
        <taxon>Alphaproteobacteria</taxon>
        <taxon>Hyphomicrobiales</taxon>
        <taxon>Stappiaceae</taxon>
        <taxon>Roseibium</taxon>
    </lineage>
</organism>
<dbReference type="RefSeq" id="WP_145341161.1">
    <property type="nucleotide sequence ID" value="NZ_SMLY01000086.1"/>
</dbReference>
<sequence>MNQPVFKGLVALLAFIPVFIGLTGVVLGTSFPGFDLTAPGIDADSHLRFLSAIFLAVGLGFWSCCLRIGAYQARFEMLCILVFAGGLGRLLSAVLEGLPSAGHTVGLFMELVVVPYLLLWSRRSVAGQRTEGKKPLAKLS</sequence>
<keyword evidence="3" id="KW-1185">Reference proteome</keyword>
<name>A0A562T9A6_9HYPH</name>
<dbReference type="Proteomes" id="UP000320593">
    <property type="component" value="Unassembled WGS sequence"/>
</dbReference>
<evidence type="ECO:0000313" key="2">
    <source>
        <dbReference type="EMBL" id="TWI90125.1"/>
    </source>
</evidence>
<dbReference type="OrthoDB" id="7619515at2"/>
<dbReference type="AlphaFoldDB" id="A0A562T9A6"/>
<dbReference type="Pfam" id="PF14248">
    <property type="entry name" value="DUF4345"/>
    <property type="match status" value="1"/>
</dbReference>
<keyword evidence="1" id="KW-1133">Transmembrane helix</keyword>
<feature type="transmembrane region" description="Helical" evidence="1">
    <location>
        <begin position="9"/>
        <end position="29"/>
    </location>
</feature>
<evidence type="ECO:0000256" key="1">
    <source>
        <dbReference type="SAM" id="Phobius"/>
    </source>
</evidence>
<feature type="transmembrane region" description="Helical" evidence="1">
    <location>
        <begin position="77"/>
        <end position="95"/>
    </location>
</feature>
<dbReference type="InterPro" id="IPR025597">
    <property type="entry name" value="DUF4345"/>
</dbReference>
<keyword evidence="1" id="KW-0472">Membrane</keyword>
<feature type="transmembrane region" description="Helical" evidence="1">
    <location>
        <begin position="101"/>
        <end position="119"/>
    </location>
</feature>
<reference evidence="2 3" key="1">
    <citation type="submission" date="2019-07" db="EMBL/GenBank/DDBJ databases">
        <title>Genomic Encyclopedia of Archaeal and Bacterial Type Strains, Phase II (KMG-II): from individual species to whole genera.</title>
        <authorList>
            <person name="Goeker M."/>
        </authorList>
    </citation>
    <scope>NUCLEOTIDE SEQUENCE [LARGE SCALE GENOMIC DNA]</scope>
    <source>
        <strain evidence="2 3">ATCC BAA-252</strain>
    </source>
</reference>
<feature type="transmembrane region" description="Helical" evidence="1">
    <location>
        <begin position="49"/>
        <end position="70"/>
    </location>
</feature>
<accession>A0A562T9A6</accession>
<dbReference type="EMBL" id="VLLF01000002">
    <property type="protein sequence ID" value="TWI90125.1"/>
    <property type="molecule type" value="Genomic_DNA"/>
</dbReference>
<comment type="caution">
    <text evidence="2">The sequence shown here is derived from an EMBL/GenBank/DDBJ whole genome shotgun (WGS) entry which is preliminary data.</text>
</comment>